<proteinExistence type="predicted"/>
<keyword evidence="2" id="KW-0732">Signal</keyword>
<feature type="chain" id="PRO_5039910509" description="Secreted protein" evidence="2">
    <location>
        <begin position="17"/>
        <end position="61"/>
    </location>
</feature>
<evidence type="ECO:0008006" key="4">
    <source>
        <dbReference type="Google" id="ProtNLM"/>
    </source>
</evidence>
<organism evidence="3">
    <name type="scientific">Cucumis melo</name>
    <name type="common">Muskmelon</name>
    <dbReference type="NCBI Taxonomy" id="3656"/>
    <lineage>
        <taxon>Eukaryota</taxon>
        <taxon>Viridiplantae</taxon>
        <taxon>Streptophyta</taxon>
        <taxon>Embryophyta</taxon>
        <taxon>Tracheophyta</taxon>
        <taxon>Spermatophyta</taxon>
        <taxon>Magnoliopsida</taxon>
        <taxon>eudicotyledons</taxon>
        <taxon>Gunneridae</taxon>
        <taxon>Pentapetalae</taxon>
        <taxon>rosids</taxon>
        <taxon>fabids</taxon>
        <taxon>Cucurbitales</taxon>
        <taxon>Cucurbitaceae</taxon>
        <taxon>Benincaseae</taxon>
        <taxon>Cucumis</taxon>
    </lineage>
</organism>
<evidence type="ECO:0000256" key="1">
    <source>
        <dbReference type="SAM" id="MobiDB-lite"/>
    </source>
</evidence>
<dbReference type="Gramene" id="MELO3C035104.2.1">
    <property type="protein sequence ID" value="MELO3C035104.2.1"/>
    <property type="gene ID" value="MELO3C035104.2"/>
</dbReference>
<dbReference type="EnsemblPlants" id="MELO3C035104.2.1">
    <property type="protein sequence ID" value="MELO3C035104.2.1"/>
    <property type="gene ID" value="MELO3C035104.2"/>
</dbReference>
<feature type="region of interest" description="Disordered" evidence="1">
    <location>
        <begin position="32"/>
        <end position="61"/>
    </location>
</feature>
<sequence length="61" mass="7054">MVSLSLFIFLLESTKTEETWVRKNQKNNGIADEDKQIHSWSSSDKTLQKKDKNAKTDKPNT</sequence>
<name>A0A9I9EKQ9_CUCME</name>
<feature type="signal peptide" evidence="2">
    <location>
        <begin position="1"/>
        <end position="16"/>
    </location>
</feature>
<accession>A0A9I9EKQ9</accession>
<evidence type="ECO:0000313" key="3">
    <source>
        <dbReference type="EnsemblPlants" id="MELO3C035104.2.1"/>
    </source>
</evidence>
<dbReference type="AlphaFoldDB" id="A0A9I9EKQ9"/>
<reference evidence="3" key="1">
    <citation type="submission" date="2023-03" db="UniProtKB">
        <authorList>
            <consortium name="EnsemblPlants"/>
        </authorList>
    </citation>
    <scope>IDENTIFICATION</scope>
</reference>
<evidence type="ECO:0000256" key="2">
    <source>
        <dbReference type="SAM" id="SignalP"/>
    </source>
</evidence>
<feature type="compositionally biased region" description="Basic and acidic residues" evidence="1">
    <location>
        <begin position="46"/>
        <end position="61"/>
    </location>
</feature>
<protein>
    <recommendedName>
        <fullName evidence="4">Secreted protein</fullName>
    </recommendedName>
</protein>